<evidence type="ECO:0000259" key="7">
    <source>
        <dbReference type="Pfam" id="PF02770"/>
    </source>
</evidence>
<dbReference type="SUPFAM" id="SSF47203">
    <property type="entry name" value="Acyl-CoA dehydrogenase C-terminal domain-like"/>
    <property type="match status" value="1"/>
</dbReference>
<dbReference type="InterPro" id="IPR013786">
    <property type="entry name" value="AcylCoA_DH/ox_N"/>
</dbReference>
<dbReference type="AlphaFoldDB" id="A0A381NGT1"/>
<sequence length="387" mass="42542">MWPKNEKQNQLLEKSQKIAKYISPTSLKHDRDGSFPHEHFQFMREVGYLAAAVPESYGGPGYGLTDILLAQFEIGTGDGSTALAVGMHHMVVGAEAIARKWPDTIRKRVFSEVVSRGALINNIASEPDLGSPQGGGRPSTTLIPKGEGEWDLEGRKTWSTLAPELTYAITFAAVEDGTGDTARVLQRMDAKGVSVEETWDSMSMRSTGSHDIIYKAVRVRDEDFLFRSKHKSSTGDPIGGSAWFPLMTSAANLGVANAARNYAINFAMNRKPTGASGPISKIPHVRDQIGRMESKLIISKRALFSFSEDWENYPESQPELLREIGTIKTKSIDSAIEITDLAMKVVGGVGLEKSRPLERYFRDVRSGLFNPPIEGRALEQLASEILD</sequence>
<comment type="similarity">
    <text evidence="2">Belongs to the acyl-CoA dehydrogenase family.</text>
</comment>
<evidence type="ECO:0000256" key="1">
    <source>
        <dbReference type="ARBA" id="ARBA00001974"/>
    </source>
</evidence>
<dbReference type="CDD" id="cd00567">
    <property type="entry name" value="ACAD"/>
    <property type="match status" value="1"/>
</dbReference>
<feature type="domain" description="Acyl-CoA oxidase/dehydrogenase middle" evidence="7">
    <location>
        <begin position="124"/>
        <end position="217"/>
    </location>
</feature>
<keyword evidence="5" id="KW-0560">Oxidoreductase</keyword>
<dbReference type="Pfam" id="PF02771">
    <property type="entry name" value="Acyl-CoA_dh_N"/>
    <property type="match status" value="1"/>
</dbReference>
<accession>A0A381NGT1</accession>
<dbReference type="Gene3D" id="2.40.110.10">
    <property type="entry name" value="Butyryl-CoA Dehydrogenase, subunit A, domain 2"/>
    <property type="match status" value="1"/>
</dbReference>
<evidence type="ECO:0000259" key="6">
    <source>
        <dbReference type="Pfam" id="PF00441"/>
    </source>
</evidence>
<keyword evidence="3" id="KW-0285">Flavoprotein</keyword>
<dbReference type="Pfam" id="PF00441">
    <property type="entry name" value="Acyl-CoA_dh_1"/>
    <property type="match status" value="1"/>
</dbReference>
<dbReference type="EMBL" id="UINC01000348">
    <property type="protein sequence ID" value="SUZ53775.1"/>
    <property type="molecule type" value="Genomic_DNA"/>
</dbReference>
<dbReference type="Pfam" id="PF02770">
    <property type="entry name" value="Acyl-CoA_dh_M"/>
    <property type="match status" value="1"/>
</dbReference>
<dbReference type="GO" id="GO:0003995">
    <property type="term" value="F:acyl-CoA dehydrogenase activity"/>
    <property type="evidence" value="ECO:0007669"/>
    <property type="project" value="TreeGrafter"/>
</dbReference>
<evidence type="ECO:0008006" key="10">
    <source>
        <dbReference type="Google" id="ProtNLM"/>
    </source>
</evidence>
<dbReference type="SUPFAM" id="SSF56645">
    <property type="entry name" value="Acyl-CoA dehydrogenase NM domain-like"/>
    <property type="match status" value="1"/>
</dbReference>
<dbReference type="PIRSF" id="PIRSF016578">
    <property type="entry name" value="HsaA"/>
    <property type="match status" value="1"/>
</dbReference>
<dbReference type="GO" id="GO:0050660">
    <property type="term" value="F:flavin adenine dinucleotide binding"/>
    <property type="evidence" value="ECO:0007669"/>
    <property type="project" value="InterPro"/>
</dbReference>
<comment type="cofactor">
    <cofactor evidence="1">
        <name>FAD</name>
        <dbReference type="ChEBI" id="CHEBI:57692"/>
    </cofactor>
</comment>
<protein>
    <recommendedName>
        <fullName evidence="10">Acyl-CoA dehydrogenase</fullName>
    </recommendedName>
</protein>
<feature type="domain" description="Acyl-CoA dehydrogenase/oxidase C-terminal" evidence="6">
    <location>
        <begin position="246"/>
        <end position="366"/>
    </location>
</feature>
<dbReference type="InterPro" id="IPR009075">
    <property type="entry name" value="AcylCo_DH/oxidase_C"/>
</dbReference>
<evidence type="ECO:0000259" key="8">
    <source>
        <dbReference type="Pfam" id="PF02771"/>
    </source>
</evidence>
<reference evidence="9" key="1">
    <citation type="submission" date="2018-05" db="EMBL/GenBank/DDBJ databases">
        <authorList>
            <person name="Lanie J.A."/>
            <person name="Ng W.-L."/>
            <person name="Kazmierczak K.M."/>
            <person name="Andrzejewski T.M."/>
            <person name="Davidsen T.M."/>
            <person name="Wayne K.J."/>
            <person name="Tettelin H."/>
            <person name="Glass J.I."/>
            <person name="Rusch D."/>
            <person name="Podicherti R."/>
            <person name="Tsui H.-C.T."/>
            <person name="Winkler M.E."/>
        </authorList>
    </citation>
    <scope>NUCLEOTIDE SEQUENCE</scope>
</reference>
<dbReference type="PANTHER" id="PTHR43884">
    <property type="entry name" value="ACYL-COA DEHYDROGENASE"/>
    <property type="match status" value="1"/>
</dbReference>
<feature type="domain" description="Acyl-CoA dehydrogenase/oxidase N-terminal" evidence="8">
    <location>
        <begin position="6"/>
        <end position="114"/>
    </location>
</feature>
<dbReference type="PANTHER" id="PTHR43884:SF25">
    <property type="entry name" value="ACYL-COA DEHYDROGENASE YDBM-RELATED"/>
    <property type="match status" value="1"/>
</dbReference>
<dbReference type="Gene3D" id="1.20.140.10">
    <property type="entry name" value="Butyryl-CoA Dehydrogenase, subunit A, domain 3"/>
    <property type="match status" value="1"/>
</dbReference>
<proteinExistence type="inferred from homology"/>
<dbReference type="InterPro" id="IPR006091">
    <property type="entry name" value="Acyl-CoA_Oxase/DH_mid-dom"/>
</dbReference>
<dbReference type="InterPro" id="IPR037069">
    <property type="entry name" value="AcylCoA_DH/ox_N_sf"/>
</dbReference>
<organism evidence="9">
    <name type="scientific">marine metagenome</name>
    <dbReference type="NCBI Taxonomy" id="408172"/>
    <lineage>
        <taxon>unclassified sequences</taxon>
        <taxon>metagenomes</taxon>
        <taxon>ecological metagenomes</taxon>
    </lineage>
</organism>
<gene>
    <name evidence="9" type="ORF">METZ01_LOCUS6629</name>
</gene>
<evidence type="ECO:0000256" key="4">
    <source>
        <dbReference type="ARBA" id="ARBA00022827"/>
    </source>
</evidence>
<evidence type="ECO:0000313" key="9">
    <source>
        <dbReference type="EMBL" id="SUZ53775.1"/>
    </source>
</evidence>
<dbReference type="Gene3D" id="1.10.540.10">
    <property type="entry name" value="Acyl-CoA dehydrogenase/oxidase, N-terminal domain"/>
    <property type="match status" value="1"/>
</dbReference>
<evidence type="ECO:0000256" key="2">
    <source>
        <dbReference type="ARBA" id="ARBA00009347"/>
    </source>
</evidence>
<keyword evidence="4" id="KW-0274">FAD</keyword>
<dbReference type="InterPro" id="IPR036250">
    <property type="entry name" value="AcylCo_DH-like_C"/>
</dbReference>
<name>A0A381NGT1_9ZZZZ</name>
<evidence type="ECO:0000256" key="5">
    <source>
        <dbReference type="ARBA" id="ARBA00023002"/>
    </source>
</evidence>
<dbReference type="InterPro" id="IPR009100">
    <property type="entry name" value="AcylCoA_DH/oxidase_NM_dom_sf"/>
</dbReference>
<evidence type="ECO:0000256" key="3">
    <source>
        <dbReference type="ARBA" id="ARBA00022630"/>
    </source>
</evidence>
<dbReference type="InterPro" id="IPR046373">
    <property type="entry name" value="Acyl-CoA_Oxase/DH_mid-dom_sf"/>
</dbReference>